<comment type="subcellular location">
    <subcellularLocation>
        <location evidence="1">Cytoplasm</location>
    </subcellularLocation>
</comment>
<reference evidence="11" key="1">
    <citation type="submission" date="2020-06" db="EMBL/GenBank/DDBJ databases">
        <title>WGS assembly of Ceratodon purpureus strain R40.</title>
        <authorList>
            <person name="Carey S.B."/>
            <person name="Jenkins J."/>
            <person name="Shu S."/>
            <person name="Lovell J.T."/>
            <person name="Sreedasyam A."/>
            <person name="Maumus F."/>
            <person name="Tiley G.P."/>
            <person name="Fernandez-Pozo N."/>
            <person name="Barry K."/>
            <person name="Chen C."/>
            <person name="Wang M."/>
            <person name="Lipzen A."/>
            <person name="Daum C."/>
            <person name="Saski C.A."/>
            <person name="Payton A.C."/>
            <person name="Mcbreen J.C."/>
            <person name="Conrad R.E."/>
            <person name="Kollar L.M."/>
            <person name="Olsson S."/>
            <person name="Huttunen S."/>
            <person name="Landis J.B."/>
            <person name="Wickett N.J."/>
            <person name="Johnson M.G."/>
            <person name="Rensing S.A."/>
            <person name="Grimwood J."/>
            <person name="Schmutz J."/>
            <person name="Mcdaniel S.F."/>
        </authorList>
    </citation>
    <scope>NUCLEOTIDE SEQUENCE</scope>
    <source>
        <strain evidence="11">R40</strain>
    </source>
</reference>
<proteinExistence type="predicted"/>
<feature type="domain" description="RING-type" evidence="8">
    <location>
        <begin position="328"/>
        <end position="371"/>
    </location>
</feature>
<dbReference type="GO" id="GO:0043161">
    <property type="term" value="P:proteasome-mediated ubiquitin-dependent protein catabolic process"/>
    <property type="evidence" value="ECO:0007669"/>
    <property type="project" value="InterPro"/>
</dbReference>
<dbReference type="GO" id="GO:0061630">
    <property type="term" value="F:ubiquitin protein ligase activity"/>
    <property type="evidence" value="ECO:0007669"/>
    <property type="project" value="InterPro"/>
</dbReference>
<dbReference type="SUPFAM" id="SSF57850">
    <property type="entry name" value="RING/U-box"/>
    <property type="match status" value="1"/>
</dbReference>
<dbReference type="InterPro" id="IPR006594">
    <property type="entry name" value="LisH"/>
</dbReference>
<dbReference type="InterPro" id="IPR013144">
    <property type="entry name" value="CRA_dom"/>
</dbReference>
<organism evidence="11 12">
    <name type="scientific">Ceratodon purpureus</name>
    <name type="common">Fire moss</name>
    <name type="synonym">Dicranum purpureum</name>
    <dbReference type="NCBI Taxonomy" id="3225"/>
    <lineage>
        <taxon>Eukaryota</taxon>
        <taxon>Viridiplantae</taxon>
        <taxon>Streptophyta</taxon>
        <taxon>Embryophyta</taxon>
        <taxon>Bryophyta</taxon>
        <taxon>Bryophytina</taxon>
        <taxon>Bryopsida</taxon>
        <taxon>Dicranidae</taxon>
        <taxon>Pseudoditrichales</taxon>
        <taxon>Ditrichaceae</taxon>
        <taxon>Ceratodon</taxon>
    </lineage>
</organism>
<dbReference type="GO" id="GO:0034657">
    <property type="term" value="C:GID complex"/>
    <property type="evidence" value="ECO:0007669"/>
    <property type="project" value="TreeGrafter"/>
</dbReference>
<gene>
    <name evidence="11" type="ORF">KC19_3G123400</name>
</gene>
<evidence type="ECO:0000259" key="8">
    <source>
        <dbReference type="PROSITE" id="PS50089"/>
    </source>
</evidence>
<dbReference type="PROSITE" id="PS50089">
    <property type="entry name" value="ZF_RING_2"/>
    <property type="match status" value="1"/>
</dbReference>
<dbReference type="InterPro" id="IPR045098">
    <property type="entry name" value="Fyv10_fam"/>
</dbReference>
<dbReference type="FunFam" id="3.30.40.10:FF:000143">
    <property type="entry name" value="Regulator of gluconeogenesis Rmd5"/>
    <property type="match status" value="1"/>
</dbReference>
<evidence type="ECO:0000259" key="10">
    <source>
        <dbReference type="PROSITE" id="PS51867"/>
    </source>
</evidence>
<dbReference type="InterPro" id="IPR013083">
    <property type="entry name" value="Znf_RING/FYVE/PHD"/>
</dbReference>
<dbReference type="PANTHER" id="PTHR12170">
    <property type="entry name" value="MACROPHAGE ERYTHROBLAST ATTACHER-RELATED"/>
    <property type="match status" value="1"/>
</dbReference>
<dbReference type="Pfam" id="PF10607">
    <property type="entry name" value="CTLH"/>
    <property type="match status" value="1"/>
</dbReference>
<evidence type="ECO:0000313" key="12">
    <source>
        <dbReference type="Proteomes" id="UP000822688"/>
    </source>
</evidence>
<dbReference type="Gene3D" id="3.30.40.10">
    <property type="entry name" value="Zinc/RING finger domain, C3HC4 (zinc finger)"/>
    <property type="match status" value="1"/>
</dbReference>
<keyword evidence="3" id="KW-0479">Metal-binding</keyword>
<dbReference type="GO" id="GO:0005634">
    <property type="term" value="C:nucleus"/>
    <property type="evidence" value="ECO:0007669"/>
    <property type="project" value="TreeGrafter"/>
</dbReference>
<dbReference type="InterPro" id="IPR027370">
    <property type="entry name" value="Znf-RING_euk"/>
</dbReference>
<dbReference type="PROSITE" id="PS51867">
    <property type="entry name" value="ZF_RING_GID"/>
    <property type="match status" value="1"/>
</dbReference>
<evidence type="ECO:0000256" key="7">
    <source>
        <dbReference type="PROSITE-ProRule" id="PRU01215"/>
    </source>
</evidence>
<feature type="zinc finger region" description="RING-Gid-type" evidence="7">
    <location>
        <begin position="328"/>
        <end position="371"/>
    </location>
</feature>
<evidence type="ECO:0000256" key="6">
    <source>
        <dbReference type="PROSITE-ProRule" id="PRU00175"/>
    </source>
</evidence>
<sequence length="385" mass="43535">MDLPSIRDAFNRVSKKQKVWYGKTQENVDKVLDVITEAIAELSKASEEALGVDHKSVMEVLQARLREVCPQSHAAAPMKDTNLAMTKCGKLIDKCFNPDLAKAYRDVEFDNRLINQLVALHFYRQGLFSLGDCFVTESQEGDPSTLKAPFFEMYQILEQMHAGNLGPALTWAQEHRVALEQKKSSLEFKLQKLQFVQFLERGDRSSALEYARGSFRQFADSHMPEIQRLMGGLLWAGRLQMSPYSDILAATHWDSIALEFTRECCAMLGQSYESPLLVTISAGSQALPTLLKLATVMATKKHEWQSMRQVPVEIELDKGFQFHSIFACPVSRDQSTAENPPMLLPCGHVLCKQSIQKLAKGHNRTFKCPYCPSETTISLCRQLYF</sequence>
<protein>
    <submittedName>
        <fullName evidence="11">Uncharacterized protein</fullName>
    </submittedName>
</protein>
<keyword evidence="5" id="KW-0862">Zinc</keyword>
<dbReference type="EMBL" id="CM026423">
    <property type="protein sequence ID" value="KAG0583281.1"/>
    <property type="molecule type" value="Genomic_DNA"/>
</dbReference>
<evidence type="ECO:0000256" key="2">
    <source>
        <dbReference type="ARBA" id="ARBA00022490"/>
    </source>
</evidence>
<dbReference type="OrthoDB" id="1933281at2759"/>
<dbReference type="PROSITE" id="PS50896">
    <property type="entry name" value="LISH"/>
    <property type="match status" value="1"/>
</dbReference>
<dbReference type="InterPro" id="IPR037683">
    <property type="entry name" value="Rmd5_dRing"/>
</dbReference>
<evidence type="ECO:0000256" key="3">
    <source>
        <dbReference type="ARBA" id="ARBA00022723"/>
    </source>
</evidence>
<keyword evidence="4 6" id="KW-0863">Zinc-finger</keyword>
<accession>A0A8T0IK54</accession>
<keyword evidence="12" id="KW-1185">Reference proteome</keyword>
<dbReference type="PROSITE" id="PS50897">
    <property type="entry name" value="CTLH"/>
    <property type="match status" value="1"/>
</dbReference>
<dbReference type="AlphaFoldDB" id="A0A8T0IK54"/>
<dbReference type="SMART" id="SM00184">
    <property type="entry name" value="RING"/>
    <property type="match status" value="1"/>
</dbReference>
<dbReference type="Pfam" id="PF13445">
    <property type="entry name" value="zf-RING_UBOX"/>
    <property type="match status" value="1"/>
</dbReference>
<dbReference type="InterPro" id="IPR024964">
    <property type="entry name" value="CTLH/CRA"/>
</dbReference>
<name>A0A8T0IK54_CERPU</name>
<feature type="domain" description="CTLH" evidence="9">
    <location>
        <begin position="149"/>
        <end position="206"/>
    </location>
</feature>
<dbReference type="PANTHER" id="PTHR12170:SF3">
    <property type="entry name" value="GH10162P"/>
    <property type="match status" value="1"/>
</dbReference>
<dbReference type="InterPro" id="IPR044063">
    <property type="entry name" value="ZF_RING_GID"/>
</dbReference>
<evidence type="ECO:0000313" key="11">
    <source>
        <dbReference type="EMBL" id="KAG0583281.1"/>
    </source>
</evidence>
<keyword evidence="2" id="KW-0963">Cytoplasm</keyword>
<evidence type="ECO:0000256" key="4">
    <source>
        <dbReference type="ARBA" id="ARBA00022771"/>
    </source>
</evidence>
<dbReference type="GO" id="GO:0008270">
    <property type="term" value="F:zinc ion binding"/>
    <property type="evidence" value="ECO:0007669"/>
    <property type="project" value="UniProtKB-KW"/>
</dbReference>
<feature type="domain" description="RING-Gid-type" evidence="10">
    <location>
        <begin position="328"/>
        <end position="371"/>
    </location>
</feature>
<dbReference type="InterPro" id="IPR001841">
    <property type="entry name" value="Znf_RING"/>
</dbReference>
<evidence type="ECO:0000259" key="9">
    <source>
        <dbReference type="PROSITE" id="PS50897"/>
    </source>
</evidence>
<evidence type="ECO:0000256" key="5">
    <source>
        <dbReference type="ARBA" id="ARBA00022833"/>
    </source>
</evidence>
<comment type="caution">
    <text evidence="11">The sequence shown here is derived from an EMBL/GenBank/DDBJ whole genome shotgun (WGS) entry which is preliminary data.</text>
</comment>
<dbReference type="CDD" id="cd16652">
    <property type="entry name" value="dRING_Rmd5p-like"/>
    <property type="match status" value="1"/>
</dbReference>
<evidence type="ECO:0000256" key="1">
    <source>
        <dbReference type="ARBA" id="ARBA00004496"/>
    </source>
</evidence>
<dbReference type="GO" id="GO:0005737">
    <property type="term" value="C:cytoplasm"/>
    <property type="evidence" value="ECO:0007669"/>
    <property type="project" value="UniProtKB-SubCell"/>
</dbReference>
<dbReference type="SMART" id="SM00668">
    <property type="entry name" value="CTLH"/>
    <property type="match status" value="1"/>
</dbReference>
<dbReference type="SMART" id="SM00757">
    <property type="entry name" value="CRA"/>
    <property type="match status" value="1"/>
</dbReference>
<dbReference type="InterPro" id="IPR006595">
    <property type="entry name" value="CTLH_C"/>
</dbReference>
<dbReference type="Proteomes" id="UP000822688">
    <property type="component" value="Chromosome 3"/>
</dbReference>